<keyword evidence="5" id="KW-0964">Secreted</keyword>
<dbReference type="Gene3D" id="3.40.30.40">
    <property type="entry name" value="Perfringolysin"/>
    <property type="match status" value="1"/>
</dbReference>
<evidence type="ECO:0000256" key="7">
    <source>
        <dbReference type="ARBA" id="ARBA00022692"/>
    </source>
</evidence>
<evidence type="ECO:0000259" key="15">
    <source>
        <dbReference type="Pfam" id="PF17440"/>
    </source>
</evidence>
<keyword evidence="4" id="KW-1134">Transmembrane beta strand</keyword>
<dbReference type="InterPro" id="IPR036363">
    <property type="entry name" value="Thiol_cytolysin_ab_sf"/>
</dbReference>
<dbReference type="Gene3D" id="3.90.840.10">
    <property type="entry name" value="Thiol-activated cytolysin superfamily/Thiol-activated cytolysin, alpha-beta domain"/>
    <property type="match status" value="1"/>
</dbReference>
<evidence type="ECO:0000313" key="16">
    <source>
        <dbReference type="EMBL" id="WFM83520.1"/>
    </source>
</evidence>
<protein>
    <submittedName>
        <fullName evidence="16">Thiol-activated cytolysin family protein</fullName>
    </submittedName>
</protein>
<dbReference type="Gene3D" id="3.30.1040.20">
    <property type="match status" value="1"/>
</dbReference>
<name>A0ABY8G0W7_9ACTO</name>
<reference evidence="16 17" key="1">
    <citation type="submission" date="2023-03" db="EMBL/GenBank/DDBJ databases">
        <title>Complete genome of Arcanobacterium canis strain DSM 25104 isolated in 2010 from a canine otitis externa in Germany.</title>
        <authorList>
            <person name="Borowiak M."/>
            <person name="Kreitlow A."/>
            <person name="Malorny B."/>
            <person name="Laemmler C."/>
            <person name="Prenger-Berninghoff E."/>
            <person name="Ploetz M."/>
            <person name="Abdulmawjood A."/>
        </authorList>
    </citation>
    <scope>NUCLEOTIDE SEQUENCE [LARGE SCALE GENOMIC DNA]</scope>
    <source>
        <strain evidence="16 17">DSM 25104</strain>
    </source>
</reference>
<dbReference type="RefSeq" id="WP_278012915.1">
    <property type="nucleotide sequence ID" value="NZ_CP121208.1"/>
</dbReference>
<dbReference type="Pfam" id="PF17440">
    <property type="entry name" value="Thiol_cytolys_C"/>
    <property type="match status" value="1"/>
</dbReference>
<evidence type="ECO:0000256" key="12">
    <source>
        <dbReference type="ARBA" id="ARBA00023121"/>
    </source>
</evidence>
<evidence type="ECO:0000256" key="13">
    <source>
        <dbReference type="ARBA" id="ARBA00023136"/>
    </source>
</evidence>
<evidence type="ECO:0000256" key="1">
    <source>
        <dbReference type="ARBA" id="ARBA00004301"/>
    </source>
</evidence>
<evidence type="ECO:0000256" key="10">
    <source>
        <dbReference type="ARBA" id="ARBA00022870"/>
    </source>
</evidence>
<dbReference type="Gene3D" id="2.60.40.1430">
    <property type="entry name" value="Perfringolysin, domain 4"/>
    <property type="match status" value="1"/>
</dbReference>
<feature type="signal peptide" evidence="14">
    <location>
        <begin position="1"/>
        <end position="26"/>
    </location>
</feature>
<dbReference type="Proteomes" id="UP001215216">
    <property type="component" value="Chromosome"/>
</dbReference>
<keyword evidence="14" id="KW-0732">Signal</keyword>
<proteinExistence type="inferred from homology"/>
<accession>A0ABY8G0W7</accession>
<evidence type="ECO:0000256" key="6">
    <source>
        <dbReference type="ARBA" id="ARBA00022656"/>
    </source>
</evidence>
<evidence type="ECO:0000256" key="2">
    <source>
        <dbReference type="ARBA" id="ARBA00004613"/>
    </source>
</evidence>
<dbReference type="InterPro" id="IPR035390">
    <property type="entry name" value="Thiol_cytolys_C"/>
</dbReference>
<keyword evidence="6" id="KW-0800">Toxin</keyword>
<evidence type="ECO:0000256" key="14">
    <source>
        <dbReference type="SAM" id="SignalP"/>
    </source>
</evidence>
<keyword evidence="9" id="KW-0204">Cytolysis</keyword>
<keyword evidence="13" id="KW-0472">Membrane</keyword>
<evidence type="ECO:0000256" key="5">
    <source>
        <dbReference type="ARBA" id="ARBA00022525"/>
    </source>
</evidence>
<organism evidence="16 17">
    <name type="scientific">Arcanobacterium canis</name>
    <dbReference type="NCBI Taxonomy" id="999183"/>
    <lineage>
        <taxon>Bacteria</taxon>
        <taxon>Bacillati</taxon>
        <taxon>Actinomycetota</taxon>
        <taxon>Actinomycetes</taxon>
        <taxon>Actinomycetales</taxon>
        <taxon>Actinomycetaceae</taxon>
        <taxon>Arcanobacterium</taxon>
    </lineage>
</organism>
<comment type="similarity">
    <text evidence="3">Belongs to the cholesterol-dependent cytolysin family.</text>
</comment>
<gene>
    <name evidence="16" type="ORF">P7079_00625</name>
</gene>
<dbReference type="SUPFAM" id="SSF56978">
    <property type="entry name" value="Perfringolysin"/>
    <property type="match status" value="1"/>
</dbReference>
<feature type="chain" id="PRO_5045466132" evidence="14">
    <location>
        <begin position="27"/>
        <end position="520"/>
    </location>
</feature>
<feature type="domain" description="Thiol-activated cytolysin C-terminal" evidence="15">
    <location>
        <begin position="414"/>
        <end position="511"/>
    </location>
</feature>
<dbReference type="EMBL" id="CP121208">
    <property type="protein sequence ID" value="WFM83520.1"/>
    <property type="molecule type" value="Genomic_DNA"/>
</dbReference>
<dbReference type="InterPro" id="IPR038700">
    <property type="entry name" value="Thiol_cytolys_C_sf"/>
</dbReference>
<evidence type="ECO:0000256" key="3">
    <source>
        <dbReference type="ARBA" id="ARBA00008503"/>
    </source>
</evidence>
<keyword evidence="17" id="KW-1185">Reference proteome</keyword>
<keyword evidence="7" id="KW-0812">Transmembrane</keyword>
<dbReference type="Pfam" id="PF01289">
    <property type="entry name" value="Thiol_cytolysin"/>
    <property type="match status" value="1"/>
</dbReference>
<evidence type="ECO:0000256" key="11">
    <source>
        <dbReference type="ARBA" id="ARBA00023026"/>
    </source>
</evidence>
<comment type="subcellular location">
    <subcellularLocation>
        <location evidence="1">Host membrane</location>
        <topology evidence="1">Multi-pass membrane protein</topology>
    </subcellularLocation>
    <subcellularLocation>
        <location evidence="2">Secreted</location>
    </subcellularLocation>
</comment>
<dbReference type="InterPro" id="IPR001869">
    <property type="entry name" value="Thiol_cytolysin"/>
</dbReference>
<keyword evidence="12" id="KW-0446">Lipid-binding</keyword>
<evidence type="ECO:0000256" key="4">
    <source>
        <dbReference type="ARBA" id="ARBA00022452"/>
    </source>
</evidence>
<keyword evidence="11" id="KW-0843">Virulence</keyword>
<dbReference type="InterPro" id="IPR036359">
    <property type="entry name" value="Thiol_cytolysin_sf"/>
</dbReference>
<evidence type="ECO:0000256" key="8">
    <source>
        <dbReference type="ARBA" id="ARBA00022735"/>
    </source>
</evidence>
<sequence>MKKYLLARAMTIAFGGTLFFAPTAFAATPNALNNVDSSGNVAKAIPSTDNAKKIDNYIYGLSYDPLKLLAVNGEANDTLPSTTASANGDTFTVVNRTKKNLDAHTSDLSVIEANNAAIYPGALVRANQSLVNGNPSIVPVDRGSVRLSVDLPGLRDGKNAVDVPVATKSDVEGKVNGLLDGWLRDNKDYSKQAARVSYDETMVSSTKQFEAKFGTGAKKIADILGVNFNSIYKGETKTAVASFKQIFYTVSADAPTAPHKVFGSNVTLNDLKLRGIDKDNPAAYISSVSYGRQIYVKLETNSKSNEVAAAFDAVFKTKYGELPIDVATKYKDILDNTRISVYVLGGSPDGVKVATGKIADLKDIIQKESTFSTSVPAVPVSYTVNFLKDNSRAVVNSSGTYTETTATTYRSGYVTLKHEGGYMAKFHLSWDEVNYDAQGREVRTPKKWSGTWVPRTAGFTERIQLPANARNIHVIVGEATGLVWDPWRTIIDEANMPLVHDREITVRGASWAPYASNVVK</sequence>
<keyword evidence="10" id="KW-1043">Host membrane</keyword>
<evidence type="ECO:0000313" key="17">
    <source>
        <dbReference type="Proteomes" id="UP001215216"/>
    </source>
</evidence>
<evidence type="ECO:0000256" key="9">
    <source>
        <dbReference type="ARBA" id="ARBA00022852"/>
    </source>
</evidence>
<dbReference type="PRINTS" id="PR01400">
    <property type="entry name" value="TACYTOLYSIN"/>
</dbReference>
<keyword evidence="8" id="KW-0354">Hemolysis</keyword>